<accession>A0A7X1AZ90</accession>
<protein>
    <recommendedName>
        <fullName evidence="3">Tetratricopeptide repeat protein</fullName>
    </recommendedName>
</protein>
<dbReference type="SUPFAM" id="SSF48452">
    <property type="entry name" value="TPR-like"/>
    <property type="match status" value="1"/>
</dbReference>
<evidence type="ECO:0008006" key="3">
    <source>
        <dbReference type="Google" id="ProtNLM"/>
    </source>
</evidence>
<proteinExistence type="predicted"/>
<gene>
    <name evidence="1" type="ORF">H5P30_12875</name>
</gene>
<dbReference type="Proteomes" id="UP000525652">
    <property type="component" value="Unassembled WGS sequence"/>
</dbReference>
<evidence type="ECO:0000313" key="1">
    <source>
        <dbReference type="EMBL" id="MBC2602669.1"/>
    </source>
</evidence>
<organism evidence="1 2">
    <name type="scientific">Puniceicoccus vermicola</name>
    <dbReference type="NCBI Taxonomy" id="388746"/>
    <lineage>
        <taxon>Bacteria</taxon>
        <taxon>Pseudomonadati</taxon>
        <taxon>Verrucomicrobiota</taxon>
        <taxon>Opitutia</taxon>
        <taxon>Puniceicoccales</taxon>
        <taxon>Puniceicoccaceae</taxon>
        <taxon>Puniceicoccus</taxon>
    </lineage>
</organism>
<dbReference type="AlphaFoldDB" id="A0A7X1AZ90"/>
<comment type="caution">
    <text evidence="1">The sequence shown here is derived from an EMBL/GenBank/DDBJ whole genome shotgun (WGS) entry which is preliminary data.</text>
</comment>
<evidence type="ECO:0000313" key="2">
    <source>
        <dbReference type="Proteomes" id="UP000525652"/>
    </source>
</evidence>
<dbReference type="InterPro" id="IPR011990">
    <property type="entry name" value="TPR-like_helical_dom_sf"/>
</dbReference>
<reference evidence="1 2" key="1">
    <citation type="submission" date="2020-07" db="EMBL/GenBank/DDBJ databases">
        <authorList>
            <person name="Feng X."/>
        </authorList>
    </citation>
    <scope>NUCLEOTIDE SEQUENCE [LARGE SCALE GENOMIC DNA]</scope>
    <source>
        <strain evidence="1 2">JCM14086</strain>
    </source>
</reference>
<sequence length="152" mass="17576">MPHQIFEAQCLEALDRREEALPFYQDILKLEIDYFSNMHLPELPVYQARALQALGQSARAERILRNCLRDWNQSLQEQSAGFFGTTPFFISYVEQESEARTAHFKYLTGKAKWALGDTEGAQKDLEVSQSFDPGKLHAWIDLQELQENLHSN</sequence>
<dbReference type="EMBL" id="JACHVA010000101">
    <property type="protein sequence ID" value="MBC2602669.1"/>
    <property type="molecule type" value="Genomic_DNA"/>
</dbReference>
<name>A0A7X1AZ90_9BACT</name>
<keyword evidence="2" id="KW-1185">Reference proteome</keyword>
<dbReference type="Gene3D" id="1.25.40.10">
    <property type="entry name" value="Tetratricopeptide repeat domain"/>
    <property type="match status" value="1"/>
</dbReference>
<dbReference type="RefSeq" id="WP_185693335.1">
    <property type="nucleotide sequence ID" value="NZ_JACHVA010000101.1"/>
</dbReference>